<keyword evidence="17" id="KW-1185">Reference proteome</keyword>
<dbReference type="InterPro" id="IPR002694">
    <property type="entry name" value="Znf_CHC2"/>
</dbReference>
<feature type="zinc finger region" description="CHC2-type" evidence="12 14">
    <location>
        <begin position="38"/>
        <end position="62"/>
    </location>
</feature>
<dbReference type="Proteomes" id="UP000032431">
    <property type="component" value="Chromosome I"/>
</dbReference>
<dbReference type="GO" id="GO:0006269">
    <property type="term" value="P:DNA replication, synthesis of primer"/>
    <property type="evidence" value="ECO:0007669"/>
    <property type="project" value="UniProtKB-UniRule"/>
</dbReference>
<dbReference type="SUPFAM" id="SSF57783">
    <property type="entry name" value="Zinc beta-ribbon"/>
    <property type="match status" value="1"/>
</dbReference>
<dbReference type="InterPro" id="IPR050219">
    <property type="entry name" value="DnaG_primase"/>
</dbReference>
<keyword evidence="8 12" id="KW-0862">Zinc</keyword>
<evidence type="ECO:0000256" key="10">
    <source>
        <dbReference type="ARBA" id="ARBA00023125"/>
    </source>
</evidence>
<dbReference type="InterPro" id="IPR034151">
    <property type="entry name" value="TOPRIM_DnaG_bac"/>
</dbReference>
<evidence type="ECO:0000256" key="9">
    <source>
        <dbReference type="ARBA" id="ARBA00022842"/>
    </source>
</evidence>
<feature type="domain" description="Toprim" evidence="15">
    <location>
        <begin position="251"/>
        <end position="332"/>
    </location>
</feature>
<keyword evidence="11 12" id="KW-0804">Transcription</keyword>
<comment type="subunit">
    <text evidence="12">Monomer. Interacts with DnaB.</text>
</comment>
<evidence type="ECO:0000256" key="8">
    <source>
        <dbReference type="ARBA" id="ARBA00022833"/>
    </source>
</evidence>
<evidence type="ECO:0000256" key="13">
    <source>
        <dbReference type="PIRNR" id="PIRNR002811"/>
    </source>
</evidence>
<sequence length="586" mass="66151">MAFSDSFLQELKYRADMATVAQRYVNLRKSGRGYVGLCPFHNEKTPSFYVFEDTQSFYCFGCGAGGDVITFIRQIENLDYVDAVKFLAAQCGLEVPEEAADDSTARLRKRILEMNRAAARFFYACLKSPEGAPGRRYFKKRQLLPSTITSFGLGYAPAKWDALKNHLKSLGYTEKEMQAASLIVVRDGHSYDKFRDRVMFPIIDLQGNVIAFGGRVLGDGEPKYLNSSDTPVFKKSRGLYALNFAKSNADGTLILCEGYMDVIALHQAGFKNAVATLGTALTPEQSRLMSRYAKEVIVSYDSDAAGQKAAQRAIGLLTSAGLNVRVLHIEGGKDPDEFIKTHGADKFKMLLKKSGSHIDYQIQKAKSKYDLNIPEQKIEFIKEAEEILSTVESAVQREVYAGKLAQELDITKDTFLAEINRFAARKKARERKTEIRNELADLRGLKDRINPQKGRYLKAANAEETLIVLLYKNPDFQKDIDKIIKPEDFLTEFNRRVYSAQRDIILSGGQPDLSLMGAMFTPEETGRITKMLVMRPVSNTIEEARDCANVILEEKMLRANENADALEIFNELKHKKLEQKKYRREK</sequence>
<evidence type="ECO:0000256" key="3">
    <source>
        <dbReference type="ARBA" id="ARBA00022679"/>
    </source>
</evidence>
<dbReference type="PROSITE" id="PS50880">
    <property type="entry name" value="TOPRIM"/>
    <property type="match status" value="1"/>
</dbReference>
<evidence type="ECO:0000256" key="1">
    <source>
        <dbReference type="ARBA" id="ARBA00022478"/>
    </source>
</evidence>
<evidence type="ECO:0000256" key="7">
    <source>
        <dbReference type="ARBA" id="ARBA00022771"/>
    </source>
</evidence>
<keyword evidence="2 12" id="KW-0639">Primosome</keyword>
<dbReference type="EC" id="2.7.7.101" evidence="12"/>
<keyword evidence="6 12" id="KW-0479">Metal-binding</keyword>
<dbReference type="InterPro" id="IPR037068">
    <property type="entry name" value="DNA_primase_core_N_sf"/>
</dbReference>
<protein>
    <recommendedName>
        <fullName evidence="12 13">DNA primase</fullName>
        <ecNumber evidence="12">2.7.7.101</ecNumber>
    </recommendedName>
</protein>
<dbReference type="InterPro" id="IPR019475">
    <property type="entry name" value="DNA_primase_DnaB-bd"/>
</dbReference>
<dbReference type="Gene3D" id="3.40.1360.10">
    <property type="match status" value="1"/>
</dbReference>
<dbReference type="PATRIC" id="fig|29343.3.peg.1761"/>
<dbReference type="NCBIfam" id="TIGR01391">
    <property type="entry name" value="dnaG"/>
    <property type="match status" value="1"/>
</dbReference>
<evidence type="ECO:0000256" key="14">
    <source>
        <dbReference type="PIRSR" id="PIRSR002811-1"/>
    </source>
</evidence>
<dbReference type="Gene3D" id="3.90.580.10">
    <property type="entry name" value="Zinc finger, CHC2-type domain"/>
    <property type="match status" value="1"/>
</dbReference>
<keyword evidence="4 12" id="KW-0548">Nucleotidyltransferase</keyword>
<dbReference type="SMART" id="SM00400">
    <property type="entry name" value="ZnF_CHCC"/>
    <property type="match status" value="1"/>
</dbReference>
<dbReference type="SMART" id="SM00493">
    <property type="entry name" value="TOPRIM"/>
    <property type="match status" value="1"/>
</dbReference>
<keyword evidence="5 12" id="KW-0235">DNA replication</keyword>
<comment type="domain">
    <text evidence="12">Contains an N-terminal zinc-binding domain, a central core domain that contains the primase activity, and a C-terminal DnaB-binding domain.</text>
</comment>
<evidence type="ECO:0000259" key="15">
    <source>
        <dbReference type="PROSITE" id="PS50880"/>
    </source>
</evidence>
<dbReference type="GO" id="GO:1990077">
    <property type="term" value="C:primosome complex"/>
    <property type="evidence" value="ECO:0007669"/>
    <property type="project" value="UniProtKB-KW"/>
</dbReference>
<proteinExistence type="inferred from homology"/>
<dbReference type="PANTHER" id="PTHR30313:SF2">
    <property type="entry name" value="DNA PRIMASE"/>
    <property type="match status" value="1"/>
</dbReference>
<dbReference type="KEGG" id="ccel:CCDG5_1672"/>
<dbReference type="FunFam" id="3.90.980.10:FF:000001">
    <property type="entry name" value="DNA primase"/>
    <property type="match status" value="1"/>
</dbReference>
<dbReference type="Pfam" id="PF13155">
    <property type="entry name" value="Toprim_2"/>
    <property type="match status" value="1"/>
</dbReference>
<dbReference type="Pfam" id="PF08275">
    <property type="entry name" value="DNAG_N"/>
    <property type="match status" value="1"/>
</dbReference>
<comment type="similarity">
    <text evidence="12 13">Belongs to the DnaG primase family.</text>
</comment>
<dbReference type="HAMAP" id="MF_00974">
    <property type="entry name" value="DNA_primase_DnaG"/>
    <property type="match status" value="1"/>
</dbReference>
<evidence type="ECO:0000256" key="4">
    <source>
        <dbReference type="ARBA" id="ARBA00022695"/>
    </source>
</evidence>
<dbReference type="Pfam" id="PF10410">
    <property type="entry name" value="DnaB_bind"/>
    <property type="match status" value="1"/>
</dbReference>
<dbReference type="AlphaFoldDB" id="A0A078KUD9"/>
<dbReference type="STRING" id="29343.CCDG5_1672"/>
<dbReference type="EMBL" id="LM995447">
    <property type="protein sequence ID" value="CDZ24780.1"/>
    <property type="molecule type" value="Genomic_DNA"/>
</dbReference>
<dbReference type="InterPro" id="IPR036977">
    <property type="entry name" value="DNA_primase_Znf_CHC2"/>
</dbReference>
<evidence type="ECO:0000256" key="12">
    <source>
        <dbReference type="HAMAP-Rule" id="MF_00974"/>
    </source>
</evidence>
<dbReference type="CDD" id="cd03364">
    <property type="entry name" value="TOPRIM_DnaG_primases"/>
    <property type="match status" value="1"/>
</dbReference>
<dbReference type="GO" id="GO:0003678">
    <property type="term" value="F:DNA helicase activity"/>
    <property type="evidence" value="ECO:0007669"/>
    <property type="project" value="InterPro"/>
</dbReference>
<dbReference type="Gene3D" id="1.10.860.10">
    <property type="entry name" value="DNAb Helicase, Chain A"/>
    <property type="match status" value="1"/>
</dbReference>
<dbReference type="InterPro" id="IPR006295">
    <property type="entry name" value="DNA_primase_DnaG"/>
</dbReference>
<gene>
    <name evidence="12" type="primary">dnaG</name>
    <name evidence="16" type="ORF">CCDG5_1672</name>
</gene>
<keyword evidence="10 12" id="KW-0238">DNA-binding</keyword>
<dbReference type="SUPFAM" id="SSF48024">
    <property type="entry name" value="N-terminal domain of DnaB helicase"/>
    <property type="match status" value="1"/>
</dbReference>
<evidence type="ECO:0000256" key="2">
    <source>
        <dbReference type="ARBA" id="ARBA00022515"/>
    </source>
</evidence>
<dbReference type="GO" id="GO:0008270">
    <property type="term" value="F:zinc ion binding"/>
    <property type="evidence" value="ECO:0007669"/>
    <property type="project" value="UniProtKB-UniRule"/>
</dbReference>
<dbReference type="GO" id="GO:0005524">
    <property type="term" value="F:ATP binding"/>
    <property type="evidence" value="ECO:0007669"/>
    <property type="project" value="InterPro"/>
</dbReference>
<reference evidence="17" key="1">
    <citation type="submission" date="2014-07" db="EMBL/GenBank/DDBJ databases">
        <authorList>
            <person name="Wibberg D."/>
        </authorList>
    </citation>
    <scope>NUCLEOTIDE SEQUENCE [LARGE SCALE GENOMIC DNA]</scope>
    <source>
        <strain evidence="17">DG5</strain>
    </source>
</reference>
<dbReference type="HOGENOM" id="CLU_013501_3_3_9"/>
<dbReference type="InterPro" id="IPR006171">
    <property type="entry name" value="TOPRIM_dom"/>
</dbReference>
<evidence type="ECO:0000256" key="11">
    <source>
        <dbReference type="ARBA" id="ARBA00023163"/>
    </source>
</evidence>
<keyword evidence="7 12" id="KW-0863">Zinc-finger</keyword>
<dbReference type="FunFam" id="3.90.580.10:FF:000001">
    <property type="entry name" value="DNA primase"/>
    <property type="match status" value="1"/>
</dbReference>
<dbReference type="Gene3D" id="3.90.980.10">
    <property type="entry name" value="DNA primase, catalytic core, N-terminal domain"/>
    <property type="match status" value="1"/>
</dbReference>
<dbReference type="InterPro" id="IPR030846">
    <property type="entry name" value="DnaG_bac"/>
</dbReference>
<comment type="function">
    <text evidence="12 13">RNA polymerase that catalyzes the synthesis of short RNA molecules used as primers for DNA polymerase during DNA replication.</text>
</comment>
<dbReference type="InterPro" id="IPR013264">
    <property type="entry name" value="DNAG_N"/>
</dbReference>
<accession>A0A078KUD9</accession>
<dbReference type="GO" id="GO:0003677">
    <property type="term" value="F:DNA binding"/>
    <property type="evidence" value="ECO:0007669"/>
    <property type="project" value="UniProtKB-KW"/>
</dbReference>
<evidence type="ECO:0000313" key="17">
    <source>
        <dbReference type="Proteomes" id="UP000032431"/>
    </source>
</evidence>
<dbReference type="PIRSF" id="PIRSF002811">
    <property type="entry name" value="DnaG"/>
    <property type="match status" value="1"/>
</dbReference>
<comment type="catalytic activity">
    <reaction evidence="12">
        <text>ssDNA + n NTP = ssDNA/pppN(pN)n-1 hybrid + (n-1) diphosphate.</text>
        <dbReference type="EC" id="2.7.7.101"/>
    </reaction>
</comment>
<dbReference type="InterPro" id="IPR036185">
    <property type="entry name" value="DNA_heli_DnaB-like_N_sf"/>
</dbReference>
<dbReference type="SUPFAM" id="SSF56731">
    <property type="entry name" value="DNA primase core"/>
    <property type="match status" value="1"/>
</dbReference>
<evidence type="ECO:0000313" key="16">
    <source>
        <dbReference type="EMBL" id="CDZ24780.1"/>
    </source>
</evidence>
<dbReference type="OrthoDB" id="9803773at2"/>
<evidence type="ECO:0000256" key="5">
    <source>
        <dbReference type="ARBA" id="ARBA00022705"/>
    </source>
</evidence>
<dbReference type="PANTHER" id="PTHR30313">
    <property type="entry name" value="DNA PRIMASE"/>
    <property type="match status" value="1"/>
</dbReference>
<organism evidence="16 17">
    <name type="scientific">[Clostridium] cellulosi</name>
    <dbReference type="NCBI Taxonomy" id="29343"/>
    <lineage>
        <taxon>Bacteria</taxon>
        <taxon>Bacillati</taxon>
        <taxon>Bacillota</taxon>
        <taxon>Clostridia</taxon>
        <taxon>Eubacteriales</taxon>
        <taxon>Oscillospiraceae</taxon>
        <taxon>Oscillospiraceae incertae sedis</taxon>
    </lineage>
</organism>
<dbReference type="GO" id="GO:0005737">
    <property type="term" value="C:cytoplasm"/>
    <property type="evidence" value="ECO:0007669"/>
    <property type="project" value="TreeGrafter"/>
</dbReference>
<keyword evidence="3 12" id="KW-0808">Transferase</keyword>
<name>A0A078KUD9_9FIRM</name>
<keyword evidence="9" id="KW-0460">Magnesium</keyword>
<dbReference type="GO" id="GO:0000428">
    <property type="term" value="C:DNA-directed RNA polymerase complex"/>
    <property type="evidence" value="ECO:0007669"/>
    <property type="project" value="UniProtKB-KW"/>
</dbReference>
<dbReference type="GO" id="GO:0003899">
    <property type="term" value="F:DNA-directed RNA polymerase activity"/>
    <property type="evidence" value="ECO:0007669"/>
    <property type="project" value="UniProtKB-UniRule"/>
</dbReference>
<evidence type="ECO:0000256" key="6">
    <source>
        <dbReference type="ARBA" id="ARBA00022723"/>
    </source>
</evidence>
<dbReference type="InterPro" id="IPR016136">
    <property type="entry name" value="DNA_helicase_N/primase_C"/>
</dbReference>
<dbReference type="Pfam" id="PF01807">
    <property type="entry name" value="Zn_ribbon_DnaG"/>
    <property type="match status" value="1"/>
</dbReference>
<keyword evidence="1 12" id="KW-0240">DNA-directed RNA polymerase</keyword>
<comment type="cofactor">
    <cofactor evidence="12 13 14">
        <name>Zn(2+)</name>
        <dbReference type="ChEBI" id="CHEBI:29105"/>
    </cofactor>
    <text evidence="12 13 14">Binds 1 zinc ion per monomer.</text>
</comment>
<dbReference type="FunFam" id="3.40.1360.10:FF:000002">
    <property type="entry name" value="DNA primase"/>
    <property type="match status" value="1"/>
</dbReference>